<organism evidence="1 2">
    <name type="scientific">Acanthoscelides obtectus</name>
    <name type="common">Bean weevil</name>
    <name type="synonym">Bruchus obtectus</name>
    <dbReference type="NCBI Taxonomy" id="200917"/>
    <lineage>
        <taxon>Eukaryota</taxon>
        <taxon>Metazoa</taxon>
        <taxon>Ecdysozoa</taxon>
        <taxon>Arthropoda</taxon>
        <taxon>Hexapoda</taxon>
        <taxon>Insecta</taxon>
        <taxon>Pterygota</taxon>
        <taxon>Neoptera</taxon>
        <taxon>Endopterygota</taxon>
        <taxon>Coleoptera</taxon>
        <taxon>Polyphaga</taxon>
        <taxon>Cucujiformia</taxon>
        <taxon>Chrysomeloidea</taxon>
        <taxon>Chrysomelidae</taxon>
        <taxon>Bruchinae</taxon>
        <taxon>Bruchini</taxon>
        <taxon>Acanthoscelides</taxon>
    </lineage>
</organism>
<sequence length="55" mass="6462">MHVPTMHWSGRKCRYTTRDSRIFRRGTSVWTLLEISPIVTLKSINKLLSFLVSIQ</sequence>
<reference evidence="1" key="1">
    <citation type="submission" date="2022-03" db="EMBL/GenBank/DDBJ databases">
        <authorList>
            <person name="Sayadi A."/>
        </authorList>
    </citation>
    <scope>NUCLEOTIDE SEQUENCE</scope>
</reference>
<gene>
    <name evidence="1" type="ORF">ACAOBT_LOCUS323</name>
</gene>
<dbReference type="OrthoDB" id="6493004at2759"/>
<dbReference type="AlphaFoldDB" id="A0A9P0NPR5"/>
<comment type="caution">
    <text evidence="1">The sequence shown here is derived from an EMBL/GenBank/DDBJ whole genome shotgun (WGS) entry which is preliminary data.</text>
</comment>
<evidence type="ECO:0000313" key="1">
    <source>
        <dbReference type="EMBL" id="CAH1953972.1"/>
    </source>
</evidence>
<keyword evidence="2" id="KW-1185">Reference proteome</keyword>
<evidence type="ECO:0000313" key="2">
    <source>
        <dbReference type="Proteomes" id="UP001152888"/>
    </source>
</evidence>
<proteinExistence type="predicted"/>
<dbReference type="EMBL" id="CAKOFQ010006652">
    <property type="protein sequence ID" value="CAH1953972.1"/>
    <property type="molecule type" value="Genomic_DNA"/>
</dbReference>
<dbReference type="Proteomes" id="UP001152888">
    <property type="component" value="Unassembled WGS sequence"/>
</dbReference>
<name>A0A9P0NPR5_ACAOB</name>
<protein>
    <submittedName>
        <fullName evidence="1">Uncharacterized protein</fullName>
    </submittedName>
</protein>
<accession>A0A9P0NPR5</accession>